<evidence type="ECO:0000313" key="3">
    <source>
        <dbReference type="Proteomes" id="UP000774935"/>
    </source>
</evidence>
<keyword evidence="3" id="KW-1185">Reference proteome</keyword>
<proteinExistence type="predicted"/>
<protein>
    <submittedName>
        <fullName evidence="2">Glycosyltransferase</fullName>
    </submittedName>
</protein>
<comment type="caution">
    <text evidence="2">The sequence shown here is derived from an EMBL/GenBank/DDBJ whole genome shotgun (WGS) entry which is preliminary data.</text>
</comment>
<reference evidence="2 3" key="1">
    <citation type="submission" date="2021-07" db="EMBL/GenBank/DDBJ databases">
        <authorList>
            <person name="Kim M.K."/>
        </authorList>
    </citation>
    <scope>NUCLEOTIDE SEQUENCE [LARGE SCALE GENOMIC DNA]</scope>
    <source>
        <strain evidence="2 3">HLY7-15</strain>
    </source>
</reference>
<dbReference type="InterPro" id="IPR029044">
    <property type="entry name" value="Nucleotide-diphossugar_trans"/>
</dbReference>
<dbReference type="SUPFAM" id="SSF53448">
    <property type="entry name" value="Nucleotide-diphospho-sugar transferases"/>
    <property type="match status" value="1"/>
</dbReference>
<dbReference type="Gene3D" id="3.90.550.10">
    <property type="entry name" value="Spore Coat Polysaccharide Biosynthesis Protein SpsA, Chain A"/>
    <property type="match status" value="1"/>
</dbReference>
<organism evidence="2 3">
    <name type="scientific">Pontibacter populi</name>
    <dbReference type="NCBI Taxonomy" id="890055"/>
    <lineage>
        <taxon>Bacteria</taxon>
        <taxon>Pseudomonadati</taxon>
        <taxon>Bacteroidota</taxon>
        <taxon>Cytophagia</taxon>
        <taxon>Cytophagales</taxon>
        <taxon>Hymenobacteraceae</taxon>
        <taxon>Pontibacter</taxon>
    </lineage>
</organism>
<evidence type="ECO:0000313" key="2">
    <source>
        <dbReference type="EMBL" id="MBW3366647.1"/>
    </source>
</evidence>
<dbReference type="CDD" id="cd06433">
    <property type="entry name" value="GT_2_WfgS_like"/>
    <property type="match status" value="1"/>
</dbReference>
<dbReference type="PANTHER" id="PTHR22916">
    <property type="entry name" value="GLYCOSYLTRANSFERASE"/>
    <property type="match status" value="1"/>
</dbReference>
<gene>
    <name evidence="2" type="ORF">KYK27_16420</name>
</gene>
<accession>A0ABS6XFF6</accession>
<dbReference type="RefSeq" id="WP_199111390.1">
    <property type="nucleotide sequence ID" value="NZ_JAHWXQ010000005.1"/>
</dbReference>
<evidence type="ECO:0000259" key="1">
    <source>
        <dbReference type="Pfam" id="PF00535"/>
    </source>
</evidence>
<sequence length="256" mass="29976">MPKLSIITINYNNKKGLLKTVKSVIKQEFNDCEYIIIDGGSTDGSIDIIKEYSNLISYWVSEHDRGIYHAMNKGIVRASGEYILFLNSGDFLVSDILSSLKFADLKEDIIYFNLEFLERNGSHIQVYPSTLSFRYLSTYSLPHQGALIKMDLFKKYGYYNENYSIVSDWSFFLITIAKHNATYKHINITFASVEREGISCDPQNNEMINLERQQVLLSEFNLFLEDYKHYYELERQSLKLKNNRLFRLLNKLINFI</sequence>
<dbReference type="Proteomes" id="UP000774935">
    <property type="component" value="Unassembled WGS sequence"/>
</dbReference>
<dbReference type="PANTHER" id="PTHR22916:SF67">
    <property type="entry name" value="COLANIC ACID BIOSYNTHESIS GLYCOSYL TRANSFERASE WCAE-RELATED"/>
    <property type="match status" value="1"/>
</dbReference>
<dbReference type="Pfam" id="PF00535">
    <property type="entry name" value="Glycos_transf_2"/>
    <property type="match status" value="1"/>
</dbReference>
<name>A0ABS6XFF6_9BACT</name>
<dbReference type="EMBL" id="JAHWXQ010000005">
    <property type="protein sequence ID" value="MBW3366647.1"/>
    <property type="molecule type" value="Genomic_DNA"/>
</dbReference>
<feature type="domain" description="Glycosyltransferase 2-like" evidence="1">
    <location>
        <begin position="5"/>
        <end position="91"/>
    </location>
</feature>
<dbReference type="InterPro" id="IPR001173">
    <property type="entry name" value="Glyco_trans_2-like"/>
</dbReference>